<feature type="domain" description="GH18" evidence="9">
    <location>
        <begin position="58"/>
        <end position="402"/>
    </location>
</feature>
<evidence type="ECO:0000256" key="6">
    <source>
        <dbReference type="SAM" id="MobiDB-lite"/>
    </source>
</evidence>
<evidence type="ECO:0000256" key="7">
    <source>
        <dbReference type="SAM" id="Phobius"/>
    </source>
</evidence>
<dbReference type="SMART" id="SM00636">
    <property type="entry name" value="Glyco_18"/>
    <property type="match status" value="1"/>
</dbReference>
<evidence type="ECO:0000259" key="8">
    <source>
        <dbReference type="PROSITE" id="PS50011"/>
    </source>
</evidence>
<evidence type="ECO:0000259" key="9">
    <source>
        <dbReference type="PROSITE" id="PS51910"/>
    </source>
</evidence>
<dbReference type="Gene3D" id="3.10.50.10">
    <property type="match status" value="1"/>
</dbReference>
<dbReference type="GO" id="GO:0008061">
    <property type="term" value="F:chitin binding"/>
    <property type="evidence" value="ECO:0007669"/>
    <property type="project" value="InterPro"/>
</dbReference>
<accession>A0A314XHV2</accession>
<keyword evidence="5" id="KW-0067">ATP-binding</keyword>
<dbReference type="GO" id="GO:0005975">
    <property type="term" value="P:carbohydrate metabolic process"/>
    <property type="evidence" value="ECO:0007669"/>
    <property type="project" value="InterPro"/>
</dbReference>
<evidence type="ECO:0000256" key="2">
    <source>
        <dbReference type="ARBA" id="ARBA00022679"/>
    </source>
</evidence>
<keyword evidence="11" id="KW-1185">Reference proteome</keyword>
<dbReference type="InterPro" id="IPR017853">
    <property type="entry name" value="GH"/>
</dbReference>
<reference evidence="10 11" key="1">
    <citation type="submission" date="2018-02" db="EMBL/GenBank/DDBJ databases">
        <title>Draft genome of wild Prunus yedoensis var. nudiflora.</title>
        <authorList>
            <person name="Baek S."/>
            <person name="Kim J.-H."/>
            <person name="Choi K."/>
            <person name="Kim G.-B."/>
            <person name="Cho A."/>
            <person name="Jang H."/>
            <person name="Shin C.-H."/>
            <person name="Yu H.-J."/>
            <person name="Mun J.-H."/>
        </authorList>
    </citation>
    <scope>NUCLEOTIDE SEQUENCE [LARGE SCALE GENOMIC DNA]</scope>
    <source>
        <strain evidence="11">cv. Jeju island</strain>
        <tissue evidence="10">Leaf</tissue>
    </source>
</reference>
<feature type="compositionally biased region" description="Basic and acidic residues" evidence="6">
    <location>
        <begin position="762"/>
        <end position="779"/>
    </location>
</feature>
<dbReference type="InterPro" id="IPR001223">
    <property type="entry name" value="Glyco_hydro18_cat"/>
</dbReference>
<dbReference type="Pfam" id="PF07714">
    <property type="entry name" value="PK_Tyr_Ser-Thr"/>
    <property type="match status" value="1"/>
</dbReference>
<feature type="domain" description="Protein kinase" evidence="8">
    <location>
        <begin position="484"/>
        <end position="770"/>
    </location>
</feature>
<dbReference type="Gene3D" id="1.10.510.10">
    <property type="entry name" value="Transferase(Phosphotransferase) domain 1"/>
    <property type="match status" value="1"/>
</dbReference>
<dbReference type="Gene3D" id="3.30.200.20">
    <property type="entry name" value="Phosphorylase Kinase, domain 1"/>
    <property type="match status" value="1"/>
</dbReference>
<keyword evidence="7" id="KW-0812">Transmembrane</keyword>
<name>A0A314XHV2_PRUYE</name>
<feature type="transmembrane region" description="Helical" evidence="7">
    <location>
        <begin position="414"/>
        <end position="436"/>
    </location>
</feature>
<keyword evidence="3" id="KW-0547">Nucleotide-binding</keyword>
<dbReference type="InterPro" id="IPR011583">
    <property type="entry name" value="Chitinase_II/V-like_cat"/>
</dbReference>
<organism evidence="10 11">
    <name type="scientific">Prunus yedoensis var. nudiflora</name>
    <dbReference type="NCBI Taxonomy" id="2094558"/>
    <lineage>
        <taxon>Eukaryota</taxon>
        <taxon>Viridiplantae</taxon>
        <taxon>Streptophyta</taxon>
        <taxon>Embryophyta</taxon>
        <taxon>Tracheophyta</taxon>
        <taxon>Spermatophyta</taxon>
        <taxon>Magnoliopsida</taxon>
        <taxon>eudicotyledons</taxon>
        <taxon>Gunneridae</taxon>
        <taxon>Pentapetalae</taxon>
        <taxon>rosids</taxon>
        <taxon>fabids</taxon>
        <taxon>Rosales</taxon>
        <taxon>Rosaceae</taxon>
        <taxon>Amygdaloideae</taxon>
        <taxon>Amygdaleae</taxon>
        <taxon>Prunus</taxon>
    </lineage>
</organism>
<dbReference type="GO" id="GO:0005886">
    <property type="term" value="C:plasma membrane"/>
    <property type="evidence" value="ECO:0007669"/>
    <property type="project" value="TreeGrafter"/>
</dbReference>
<gene>
    <name evidence="10" type="ORF">Pyn_12740</name>
</gene>
<dbReference type="SMART" id="SM00220">
    <property type="entry name" value="S_TKc"/>
    <property type="match status" value="1"/>
</dbReference>
<evidence type="ECO:0000256" key="5">
    <source>
        <dbReference type="ARBA" id="ARBA00022840"/>
    </source>
</evidence>
<keyword evidence="4 10" id="KW-0418">Kinase</keyword>
<evidence type="ECO:0000256" key="3">
    <source>
        <dbReference type="ARBA" id="ARBA00022741"/>
    </source>
</evidence>
<dbReference type="InterPro" id="IPR011009">
    <property type="entry name" value="Kinase-like_dom_sf"/>
</dbReference>
<feature type="region of interest" description="Disordered" evidence="6">
    <location>
        <begin position="762"/>
        <end position="786"/>
    </location>
</feature>
<dbReference type="SUPFAM" id="SSF56112">
    <property type="entry name" value="Protein kinase-like (PK-like)"/>
    <property type="match status" value="1"/>
</dbReference>
<dbReference type="PROSITE" id="PS50011">
    <property type="entry name" value="PROTEIN_KINASE_DOM"/>
    <property type="match status" value="1"/>
</dbReference>
<dbReference type="GO" id="GO:0005524">
    <property type="term" value="F:ATP binding"/>
    <property type="evidence" value="ECO:0007669"/>
    <property type="project" value="UniProtKB-KW"/>
</dbReference>
<dbReference type="InterPro" id="IPR000719">
    <property type="entry name" value="Prot_kinase_dom"/>
</dbReference>
<dbReference type="SUPFAM" id="SSF54556">
    <property type="entry name" value="Chitinase insertion domain"/>
    <property type="match status" value="1"/>
</dbReference>
<evidence type="ECO:0000256" key="1">
    <source>
        <dbReference type="ARBA" id="ARBA00022527"/>
    </source>
</evidence>
<dbReference type="FunFam" id="1.10.510.10:FF:001964">
    <property type="entry name" value="Uncharacterized protein"/>
    <property type="match status" value="1"/>
</dbReference>
<comment type="caution">
    <text evidence="10">The sequence shown here is derived from an EMBL/GenBank/DDBJ whole genome shotgun (WGS) entry which is preliminary data.</text>
</comment>
<evidence type="ECO:0000313" key="11">
    <source>
        <dbReference type="Proteomes" id="UP000250321"/>
    </source>
</evidence>
<proteinExistence type="predicted"/>
<keyword evidence="2" id="KW-0808">Transferase</keyword>
<keyword evidence="7" id="KW-1133">Transmembrane helix</keyword>
<dbReference type="CDD" id="cd02879">
    <property type="entry name" value="GH18_plant_chitinase_class_V"/>
    <property type="match status" value="1"/>
</dbReference>
<dbReference type="InterPro" id="IPR029070">
    <property type="entry name" value="Chitinase_insertion_sf"/>
</dbReference>
<keyword evidence="10" id="KW-0675">Receptor</keyword>
<evidence type="ECO:0000256" key="4">
    <source>
        <dbReference type="ARBA" id="ARBA00022777"/>
    </source>
</evidence>
<dbReference type="FunFam" id="3.30.200.20:FF:000951">
    <property type="entry name" value="Uncharacterized protein"/>
    <property type="match status" value="1"/>
</dbReference>
<keyword evidence="7" id="KW-0472">Membrane</keyword>
<dbReference type="STRING" id="2094558.A0A314XHV2"/>
<dbReference type="FunFam" id="3.10.50.10:FF:000015">
    <property type="entry name" value="Chitotriosidase-1"/>
    <property type="match status" value="1"/>
</dbReference>
<dbReference type="CDD" id="cd14066">
    <property type="entry name" value="STKc_IRAK"/>
    <property type="match status" value="1"/>
</dbReference>
<dbReference type="InterPro" id="IPR001245">
    <property type="entry name" value="Ser-Thr/Tyr_kinase_cat_dom"/>
</dbReference>
<dbReference type="AlphaFoldDB" id="A0A314XHV2"/>
<dbReference type="PROSITE" id="PS51910">
    <property type="entry name" value="GH18_2"/>
    <property type="match status" value="1"/>
</dbReference>
<dbReference type="GO" id="GO:0004674">
    <property type="term" value="F:protein serine/threonine kinase activity"/>
    <property type="evidence" value="ECO:0007669"/>
    <property type="project" value="UniProtKB-KW"/>
</dbReference>
<evidence type="ECO:0000313" key="10">
    <source>
        <dbReference type="EMBL" id="PQP91586.1"/>
    </source>
</evidence>
<dbReference type="Gene3D" id="3.20.20.80">
    <property type="entry name" value="Glycosidases"/>
    <property type="match status" value="1"/>
</dbReference>
<dbReference type="Pfam" id="PF00704">
    <property type="entry name" value="Glyco_hydro_18"/>
    <property type="match status" value="1"/>
</dbReference>
<keyword evidence="1" id="KW-0723">Serine/threonine-protein kinase</keyword>
<dbReference type="PANTHER" id="PTHR27002:SF1077">
    <property type="entry name" value="CYSTEINE-RICH RECEPTOR-LIKE PROTEIN KINASE 4"/>
    <property type="match status" value="1"/>
</dbReference>
<protein>
    <submittedName>
        <fullName evidence="10">Cysteine-rich receptor-like protein kinase 19 isoform X2</fullName>
    </submittedName>
</protein>
<sequence length="801" mass="89320">MSMSTLNNSAPSAIIHLLSSISFLSILHGIQIFKCTTSPPFLPFLVAFRLQASEAQSWIKAAYWYSGSEFPIADINSVLFTHLIYSFAGLNSSSYELSLSSDSEEQDQEQHYSTFSSTVKQKNPSVTTLISIGGGNADYSVFSTLVSNSSHRKTFIDSSIKIARIYGFQGLDLCWVSANTSSDMTNMGNLFQEWRAAVKSEAANSSQAQLILTAAVQYKPDLESFSFPVESIRNNLNWVHVMAYDYYGPQWTNFTGAHAALYDPSSDASTDYGIKAWLGKGLSASKLVLGLPFYGYAWKLVNPRDNGIGAPATGPAITEDGSMSYKDIKDYIQRYGADIIYNATYVVKYCIIGSSWIDFDDAQVVKIKVSYAKEQSLLGYFVWQVSHDDNWVLSLAAAATAQECASSGQKKRRLLIIILTTAASVILILGSVMCYFRMRMLKSKAKESESRANYIADTAGTFNSNVPNLQVFGIAVIEVATEGFSIENKLGEGGYGPVYKGVLPNGQEIAVKKLSEASTQGFEEFKNEVMLTAKLQHVNLVRVLGFCIEHHEQMLIYDYMPKKSLDLYLFDPIRRYQLDWRKRVSIIEGVTKGLLYLQEYSRLTIIHRDLKASNILLDEEMRPKISDFGMARIFTKDEQEANTSRIVGTYGYVPPEYVKNGLYSTKSDVYSFGVLLVQIISGKKNAASYGPNEDLNLLEYAYELWKEGKGMEFMDPSLDDTHSLCKLMRCLQIALLCVQENANDRPSMLEISSMLQSESAVMEKPKMPAFSKRNEDKETNPAPRLEVCSIDDSTISEVVGR</sequence>
<dbReference type="OrthoDB" id="73875at2759"/>
<dbReference type="EMBL" id="PJQY01002684">
    <property type="protein sequence ID" value="PQP91586.1"/>
    <property type="molecule type" value="Genomic_DNA"/>
</dbReference>
<dbReference type="PANTHER" id="PTHR27002">
    <property type="entry name" value="RECEPTOR-LIKE SERINE/THREONINE-PROTEIN KINASE SD1-8"/>
    <property type="match status" value="1"/>
</dbReference>
<dbReference type="Proteomes" id="UP000250321">
    <property type="component" value="Unassembled WGS sequence"/>
</dbReference>
<dbReference type="SUPFAM" id="SSF51445">
    <property type="entry name" value="(Trans)glycosidases"/>
    <property type="match status" value="1"/>
</dbReference>
<dbReference type="PROSITE" id="PS00108">
    <property type="entry name" value="PROTEIN_KINASE_ST"/>
    <property type="match status" value="1"/>
</dbReference>
<dbReference type="InterPro" id="IPR008271">
    <property type="entry name" value="Ser/Thr_kinase_AS"/>
</dbReference>